<dbReference type="GO" id="GO:0042149">
    <property type="term" value="P:cellular response to glucose starvation"/>
    <property type="evidence" value="ECO:0007669"/>
    <property type="project" value="UniProtKB-ARBA"/>
</dbReference>
<organism evidence="12 13">
    <name type="scientific">Venturia inaequalis</name>
    <name type="common">Apple scab fungus</name>
    <dbReference type="NCBI Taxonomy" id="5025"/>
    <lineage>
        <taxon>Eukaryota</taxon>
        <taxon>Fungi</taxon>
        <taxon>Dikarya</taxon>
        <taxon>Ascomycota</taxon>
        <taxon>Pezizomycotina</taxon>
        <taxon>Dothideomycetes</taxon>
        <taxon>Pleosporomycetidae</taxon>
        <taxon>Venturiales</taxon>
        <taxon>Venturiaceae</taxon>
        <taxon>Venturia</taxon>
    </lineage>
</organism>
<dbReference type="Pfam" id="PF00069">
    <property type="entry name" value="Pkinase"/>
    <property type="match status" value="2"/>
</dbReference>
<dbReference type="Proteomes" id="UP000433883">
    <property type="component" value="Unassembled WGS sequence"/>
</dbReference>
<comment type="catalytic activity">
    <reaction evidence="7">
        <text>L-threonyl-[protein] + ATP = O-phospho-L-threonyl-[protein] + ADP + H(+)</text>
        <dbReference type="Rhea" id="RHEA:46608"/>
        <dbReference type="Rhea" id="RHEA-COMP:11060"/>
        <dbReference type="Rhea" id="RHEA-COMP:11605"/>
        <dbReference type="ChEBI" id="CHEBI:15378"/>
        <dbReference type="ChEBI" id="CHEBI:30013"/>
        <dbReference type="ChEBI" id="CHEBI:30616"/>
        <dbReference type="ChEBI" id="CHEBI:61977"/>
        <dbReference type="ChEBI" id="CHEBI:456216"/>
        <dbReference type="EC" id="2.7.11.1"/>
    </reaction>
</comment>
<accession>A0A8H3U985</accession>
<evidence type="ECO:0000256" key="7">
    <source>
        <dbReference type="ARBA" id="ARBA00047899"/>
    </source>
</evidence>
<feature type="compositionally biased region" description="Polar residues" evidence="10">
    <location>
        <begin position="1"/>
        <end position="10"/>
    </location>
</feature>
<keyword evidence="3" id="KW-0808">Transferase</keyword>
<feature type="compositionally biased region" description="Low complexity" evidence="10">
    <location>
        <begin position="77"/>
        <end position="97"/>
    </location>
</feature>
<feature type="region of interest" description="Disordered" evidence="10">
    <location>
        <begin position="244"/>
        <end position="305"/>
    </location>
</feature>
<feature type="domain" description="Protein kinase" evidence="11">
    <location>
        <begin position="324"/>
        <end position="830"/>
    </location>
</feature>
<feature type="compositionally biased region" description="Basic and acidic residues" evidence="10">
    <location>
        <begin position="35"/>
        <end position="46"/>
    </location>
</feature>
<dbReference type="FunFam" id="1.10.510.10:FF:000614">
    <property type="entry name" value="Serine/threonine protein kinase, putative"/>
    <property type="match status" value="1"/>
</dbReference>
<evidence type="ECO:0000256" key="2">
    <source>
        <dbReference type="ARBA" id="ARBA00022527"/>
    </source>
</evidence>
<evidence type="ECO:0000256" key="1">
    <source>
        <dbReference type="ARBA" id="ARBA00012513"/>
    </source>
</evidence>
<comment type="catalytic activity">
    <reaction evidence="8">
        <text>L-seryl-[protein] + ATP = O-phospho-L-seryl-[protein] + ADP + H(+)</text>
        <dbReference type="Rhea" id="RHEA:17989"/>
        <dbReference type="Rhea" id="RHEA-COMP:9863"/>
        <dbReference type="Rhea" id="RHEA-COMP:11604"/>
        <dbReference type="ChEBI" id="CHEBI:15378"/>
        <dbReference type="ChEBI" id="CHEBI:29999"/>
        <dbReference type="ChEBI" id="CHEBI:30616"/>
        <dbReference type="ChEBI" id="CHEBI:83421"/>
        <dbReference type="ChEBI" id="CHEBI:456216"/>
        <dbReference type="EC" id="2.7.11.1"/>
    </reaction>
</comment>
<feature type="compositionally biased region" description="Polar residues" evidence="10">
    <location>
        <begin position="262"/>
        <end position="275"/>
    </location>
</feature>
<evidence type="ECO:0000256" key="8">
    <source>
        <dbReference type="ARBA" id="ARBA00048679"/>
    </source>
</evidence>
<dbReference type="GO" id="GO:0005524">
    <property type="term" value="F:ATP binding"/>
    <property type="evidence" value="ECO:0007669"/>
    <property type="project" value="UniProtKB-UniRule"/>
</dbReference>
<feature type="compositionally biased region" description="Low complexity" evidence="10">
    <location>
        <begin position="1169"/>
        <end position="1178"/>
    </location>
</feature>
<dbReference type="PROSITE" id="PS50011">
    <property type="entry name" value="PROTEIN_KINASE_DOM"/>
    <property type="match status" value="1"/>
</dbReference>
<feature type="region of interest" description="Disordered" evidence="10">
    <location>
        <begin position="1286"/>
        <end position="1443"/>
    </location>
</feature>
<feature type="region of interest" description="Disordered" evidence="10">
    <location>
        <begin position="883"/>
        <end position="1107"/>
    </location>
</feature>
<keyword evidence="6 9" id="KW-0067">ATP-binding</keyword>
<protein>
    <recommendedName>
        <fullName evidence="1">non-specific serine/threonine protein kinase</fullName>
        <ecNumber evidence="1">2.7.11.1</ecNumber>
    </recommendedName>
</protein>
<feature type="compositionally biased region" description="Low complexity" evidence="10">
    <location>
        <begin position="888"/>
        <end position="898"/>
    </location>
</feature>
<feature type="compositionally biased region" description="Low complexity" evidence="10">
    <location>
        <begin position="23"/>
        <end position="34"/>
    </location>
</feature>
<feature type="region of interest" description="Disordered" evidence="10">
    <location>
        <begin position="1122"/>
        <end position="1198"/>
    </location>
</feature>
<feature type="compositionally biased region" description="Polar residues" evidence="10">
    <location>
        <begin position="1012"/>
        <end position="1024"/>
    </location>
</feature>
<dbReference type="PROSITE" id="PS00107">
    <property type="entry name" value="PROTEIN_KINASE_ATP"/>
    <property type="match status" value="1"/>
</dbReference>
<evidence type="ECO:0000256" key="3">
    <source>
        <dbReference type="ARBA" id="ARBA00022679"/>
    </source>
</evidence>
<dbReference type="PANTHER" id="PTHR43895">
    <property type="entry name" value="CALCIUM/CALMODULIN-DEPENDENT PROTEIN KINASE KINASE-RELATED"/>
    <property type="match status" value="1"/>
</dbReference>
<feature type="compositionally biased region" description="Low complexity" evidence="10">
    <location>
        <begin position="1293"/>
        <end position="1302"/>
    </location>
</feature>
<evidence type="ECO:0000256" key="4">
    <source>
        <dbReference type="ARBA" id="ARBA00022741"/>
    </source>
</evidence>
<feature type="compositionally biased region" description="Polar residues" evidence="10">
    <location>
        <begin position="134"/>
        <end position="146"/>
    </location>
</feature>
<evidence type="ECO:0000313" key="12">
    <source>
        <dbReference type="EMBL" id="KAE9965400.1"/>
    </source>
</evidence>
<evidence type="ECO:0000256" key="5">
    <source>
        <dbReference type="ARBA" id="ARBA00022777"/>
    </source>
</evidence>
<feature type="compositionally biased region" description="Polar residues" evidence="10">
    <location>
        <begin position="988"/>
        <end position="998"/>
    </location>
</feature>
<evidence type="ECO:0000256" key="6">
    <source>
        <dbReference type="ARBA" id="ARBA00022840"/>
    </source>
</evidence>
<feature type="compositionally biased region" description="Basic and acidic residues" evidence="10">
    <location>
        <begin position="1358"/>
        <end position="1367"/>
    </location>
</feature>
<feature type="binding site" evidence="9">
    <location>
        <position position="353"/>
    </location>
    <ligand>
        <name>ATP</name>
        <dbReference type="ChEBI" id="CHEBI:30616"/>
    </ligand>
</feature>
<dbReference type="InterPro" id="IPR017441">
    <property type="entry name" value="Protein_kinase_ATP_BS"/>
</dbReference>
<keyword evidence="5" id="KW-0418">Kinase</keyword>
<dbReference type="Gene3D" id="1.10.510.10">
    <property type="entry name" value="Transferase(Phosphotransferase) domain 1"/>
    <property type="match status" value="1"/>
</dbReference>
<dbReference type="OrthoDB" id="68483at2759"/>
<dbReference type="CDD" id="cd14008">
    <property type="entry name" value="STKc_LKB1_CaMKK"/>
    <property type="match status" value="1"/>
</dbReference>
<feature type="compositionally biased region" description="Basic residues" evidence="10">
    <location>
        <begin position="1065"/>
        <end position="1079"/>
    </location>
</feature>
<reference evidence="12 13" key="1">
    <citation type="submission" date="2019-11" db="EMBL/GenBank/DDBJ databases">
        <title>Venturia inaequalis Genome Resource.</title>
        <authorList>
            <person name="Lichtner F.J."/>
        </authorList>
    </citation>
    <scope>NUCLEOTIDE SEQUENCE [LARGE SCALE GENOMIC DNA]</scope>
    <source>
        <strain evidence="12">Bline_iso_100314</strain>
    </source>
</reference>
<feature type="compositionally biased region" description="Polar residues" evidence="10">
    <location>
        <begin position="65"/>
        <end position="75"/>
    </location>
</feature>
<dbReference type="InterPro" id="IPR011009">
    <property type="entry name" value="Kinase-like_dom_sf"/>
</dbReference>
<sequence length="1443" mass="158272">MADSSSSTATRPDAIAAAEAGRTSPTPTPASDASTPKDEEAKRDDDVTIGSVTGQDVKEHHGETRSASTPSFEKQTTPETPHATAPSTSPTTPGPRTDLYTSQRSEPDADYFLLSPKPQRYLAIPEGAVPEPSPRSQSTPYSLTSSKHTERSPPLLREQVLAHTEASDRPTVFRDLSNSSILSTNSTVRGADLTTSSPLSQVRSRDFPTFPNQAFSALQSQHYPVRNTPQYLRSRTSIHSVYTSYSEANSPGPAPASREHSTTNNPGLYTPTSSPYRPGQPQADLAGTYSTPYLHPAHHQVPKETHLAEKDVDPISGRRLINQYEIIDELGRGVHGKVKLGRNLETGQFVAIKIVQRYSKRKRLGKNNSHESKIKQEIAILKKARHPNIVGLLEVIDDPSLQKVYIVLEHVQMGEVQWRKEGAEEVCLLEWRRCKREMDGIFDNDAAKQEDDHIYHDAMQHYERKQRRDWRRLQKARGSGQAAESWSLELGDEEEDFDDASRASASTSNISQVHREALGHHDFSHGDTVADSTSLDQQANDVDFMPASASAESSRDHLYNDSLHGTTYGAYESALARGRTPSVTDTSSEGGWEQELRNQVPENYHYVPLMTLEQARQAFRDTVLGLDYLHYQGVIHRDIKPANLLQAADHHIKISDFGVSYLGREKTERTDDEHSESDAPDIDEAVELAKTVGTPAFYAPELCSTDLDPDEAPPPVTGAIDVWALGVTLYCLIFGRVPFYEDNTFVLMRTIAEQDVYLPSMRLKAVELLSNSRPSSHGRMWQPSSSSKRLPHELEYEDVNDELKDLLKRMLTKDPKKRISLLEVKHHSWVVHDIKDKVQWLEETDPSKMSSGQKVEVSKEDVDVAVVPVSHFLDKVKSLARRAGQAVGLTGTKTSTRSLSRRRAKSTATSASGDQSQPASAASSSSTISQDARQDRRRPSMIPGDIIQALKASAAARESGGEHPLSQSVTASPEVKEFPEFFAGGESQPDSPMSTISQGGLRMKPTKRPSLDRTQTTISGNGSIRTIRPSDLKTVGGGASTLPALPSTPLESHPSSNLQGIFSGTKHKLTKIGRSRSRSRASPVDRSMGDDDDAHAQPSLGLSDTTALGHVNSTSTLFEGSAAGSSAAASPESSRAPSRAPSRTPSMSSRSAADFLRPDLVSSQEGNLSRNSSMSSRSSRQRYRSMSRPAIPVTSSAPSYLPLLGEASEERFSQLNPQTIGGSSEQSQRRAKEEQIRRLMLEVGTQERPISAMGRERAESSISQECPPSPDDFAYGRSSYFPESTNMLTGYPSQSSQLVSSSSEDHFTGMSQSTSNPSIPSVLSADSSVQADDNHYLSNHSEHNYHTQHDAMSSGEKTVSDDSHEDYSYDGDAAVESDGSDDSFIEMMPKKKTRSESVTIGELANSHLSIKSERSGSNNTMKKIKSREEDEEKDRSRPLSAGK</sequence>
<evidence type="ECO:0000256" key="9">
    <source>
        <dbReference type="PROSITE-ProRule" id="PRU10141"/>
    </source>
</evidence>
<feature type="compositionally biased region" description="Low complexity" evidence="10">
    <location>
        <begin position="1122"/>
        <end position="1153"/>
    </location>
</feature>
<name>A0A8H3U985_VENIN</name>
<feature type="compositionally biased region" description="Polar residues" evidence="10">
    <location>
        <begin position="1049"/>
        <end position="1062"/>
    </location>
</feature>
<dbReference type="PANTHER" id="PTHR43895:SF152">
    <property type="entry name" value="SERINE_THREONINE-PROTEIN KINASE TOS3"/>
    <property type="match status" value="1"/>
</dbReference>
<dbReference type="GO" id="GO:0001558">
    <property type="term" value="P:regulation of cell growth"/>
    <property type="evidence" value="ECO:0007669"/>
    <property type="project" value="UniProtKB-ARBA"/>
</dbReference>
<dbReference type="FunFam" id="3.30.200.20:FF:000206">
    <property type="entry name" value="Serine/threonine-protein kinase Ssp1"/>
    <property type="match status" value="1"/>
</dbReference>
<comment type="caution">
    <text evidence="12">The sequence shown here is derived from an EMBL/GenBank/DDBJ whole genome shotgun (WGS) entry which is preliminary data.</text>
</comment>
<evidence type="ECO:0000259" key="11">
    <source>
        <dbReference type="PROSITE" id="PS50011"/>
    </source>
</evidence>
<gene>
    <name evidence="12" type="ORF">BLS_007671</name>
</gene>
<feature type="compositionally biased region" description="Basic and acidic residues" evidence="10">
    <location>
        <begin position="1332"/>
        <end position="1349"/>
    </location>
</feature>
<proteinExistence type="predicted"/>
<dbReference type="InterPro" id="IPR000719">
    <property type="entry name" value="Prot_kinase_dom"/>
</dbReference>
<feature type="compositionally biased region" description="Acidic residues" evidence="10">
    <location>
        <begin position="1373"/>
        <end position="1384"/>
    </location>
</feature>
<dbReference type="SUPFAM" id="SSF56112">
    <property type="entry name" value="Protein kinase-like (PK-like)"/>
    <property type="match status" value="1"/>
</dbReference>
<keyword evidence="4 9" id="KW-0547">Nucleotide-binding</keyword>
<dbReference type="GO" id="GO:0007165">
    <property type="term" value="P:signal transduction"/>
    <property type="evidence" value="ECO:0007669"/>
    <property type="project" value="TreeGrafter"/>
</dbReference>
<feature type="region of interest" description="Disordered" evidence="10">
    <location>
        <begin position="575"/>
        <end position="594"/>
    </location>
</feature>
<feature type="compositionally biased region" description="Polar residues" evidence="10">
    <location>
        <begin position="1309"/>
        <end position="1331"/>
    </location>
</feature>
<feature type="region of interest" description="Disordered" evidence="10">
    <location>
        <begin position="482"/>
        <end position="509"/>
    </location>
</feature>
<dbReference type="SMART" id="SM00220">
    <property type="entry name" value="S_TKc"/>
    <property type="match status" value="1"/>
</dbReference>
<dbReference type="EC" id="2.7.11.1" evidence="1"/>
<evidence type="ECO:0000256" key="10">
    <source>
        <dbReference type="SAM" id="MobiDB-lite"/>
    </source>
</evidence>
<dbReference type="EMBL" id="WNWQ01000613">
    <property type="protein sequence ID" value="KAE9965400.1"/>
    <property type="molecule type" value="Genomic_DNA"/>
</dbReference>
<feature type="compositionally biased region" description="Low complexity" evidence="10">
    <location>
        <begin position="906"/>
        <end position="931"/>
    </location>
</feature>
<dbReference type="Gene3D" id="3.30.200.20">
    <property type="entry name" value="Phosphorylase Kinase, domain 1"/>
    <property type="match status" value="1"/>
</dbReference>
<keyword evidence="2" id="KW-0723">Serine/threonine-protein kinase</keyword>
<evidence type="ECO:0000313" key="13">
    <source>
        <dbReference type="Proteomes" id="UP000433883"/>
    </source>
</evidence>
<feature type="region of interest" description="Disordered" evidence="10">
    <location>
        <begin position="1"/>
        <end position="153"/>
    </location>
</feature>
<dbReference type="GO" id="GO:0004674">
    <property type="term" value="F:protein serine/threonine kinase activity"/>
    <property type="evidence" value="ECO:0007669"/>
    <property type="project" value="UniProtKB-KW"/>
</dbReference>